<reference evidence="3 4" key="1">
    <citation type="submission" date="2011-08" db="EMBL/GenBank/DDBJ databases">
        <title>The Genome Sequence of Selenomonas infelix ATCC 43532.</title>
        <authorList>
            <consortium name="The Broad Institute Genome Sequencing Platform"/>
            <person name="Earl A."/>
            <person name="Ward D."/>
            <person name="Feldgarden M."/>
            <person name="Gevers D."/>
            <person name="Izard J."/>
            <person name="Blanton J.M."/>
            <person name="Baranova O.V."/>
            <person name="Dewhirst F.E."/>
            <person name="Young S.K."/>
            <person name="Zeng Q."/>
            <person name="Gargeya S."/>
            <person name="Fitzgerald M."/>
            <person name="Haas B."/>
            <person name="Abouelleil A."/>
            <person name="Alvarado L."/>
            <person name="Arachchi H.M."/>
            <person name="Berlin A."/>
            <person name="Brown A."/>
            <person name="Chapman S.B."/>
            <person name="Chen Z."/>
            <person name="Dunbar C."/>
            <person name="Freedman E."/>
            <person name="Gearin G."/>
            <person name="Gellesch M."/>
            <person name="Goldberg J."/>
            <person name="Griggs A."/>
            <person name="Gujja S."/>
            <person name="Heiman D."/>
            <person name="Howarth C."/>
            <person name="Larson L."/>
            <person name="Lui A."/>
            <person name="MacDonald P.J.P."/>
            <person name="Montmayeur A."/>
            <person name="Murphy C."/>
            <person name="Neiman D."/>
            <person name="Pearson M."/>
            <person name="Priest M."/>
            <person name="Roberts A."/>
            <person name="Saif S."/>
            <person name="Shea T."/>
            <person name="Shenoy N."/>
            <person name="Sisk P."/>
            <person name="Stolte C."/>
            <person name="Sykes S."/>
            <person name="Wortman J."/>
            <person name="Nusbaum C."/>
            <person name="Birren B."/>
        </authorList>
    </citation>
    <scope>NUCLEOTIDE SEQUENCE [LARGE SCALE GENOMIC DNA]</scope>
    <source>
        <strain evidence="3 4">ATCC 43532</strain>
    </source>
</reference>
<evidence type="ECO:0000256" key="1">
    <source>
        <dbReference type="SAM" id="MobiDB-lite"/>
    </source>
</evidence>
<organism evidence="3 4">
    <name type="scientific">Selenomonas infelix ATCC 43532</name>
    <dbReference type="NCBI Taxonomy" id="679201"/>
    <lineage>
        <taxon>Bacteria</taxon>
        <taxon>Bacillati</taxon>
        <taxon>Bacillota</taxon>
        <taxon>Negativicutes</taxon>
        <taxon>Selenomonadales</taxon>
        <taxon>Selenomonadaceae</taxon>
        <taxon>Selenomonas</taxon>
    </lineage>
</organism>
<evidence type="ECO:0000313" key="3">
    <source>
        <dbReference type="EMBL" id="EHG21211.1"/>
    </source>
</evidence>
<dbReference type="InterPro" id="IPR005546">
    <property type="entry name" value="Autotransporte_beta"/>
</dbReference>
<dbReference type="PATRIC" id="fig|679201.3.peg.1024"/>
<evidence type="ECO:0000259" key="2">
    <source>
        <dbReference type="PROSITE" id="PS51208"/>
    </source>
</evidence>
<dbReference type="EMBL" id="ACZM01000009">
    <property type="protein sequence ID" value="EHG21211.1"/>
    <property type="molecule type" value="Genomic_DNA"/>
</dbReference>
<dbReference type="SMART" id="SM00869">
    <property type="entry name" value="Autotransporter"/>
    <property type="match status" value="1"/>
</dbReference>
<feature type="compositionally biased region" description="Pro residues" evidence="1">
    <location>
        <begin position="1058"/>
        <end position="1070"/>
    </location>
</feature>
<dbReference type="Gene3D" id="2.40.128.130">
    <property type="entry name" value="Autotransporter beta-domain"/>
    <property type="match status" value="1"/>
</dbReference>
<comment type="caution">
    <text evidence="3">The sequence shown here is derived from an EMBL/GenBank/DDBJ whole genome shotgun (WGS) entry which is preliminary data.</text>
</comment>
<keyword evidence="4" id="KW-1185">Reference proteome</keyword>
<feature type="compositionally biased region" description="Pro residues" evidence="1">
    <location>
        <begin position="1041"/>
        <end position="1051"/>
    </location>
</feature>
<dbReference type="STRING" id="679201.HMPREF9334_01011"/>
<accession>G5GP30</accession>
<dbReference type="OrthoDB" id="1659960at2"/>
<evidence type="ECO:0000313" key="4">
    <source>
        <dbReference type="Proteomes" id="UP000004129"/>
    </source>
</evidence>
<dbReference type="SUPFAM" id="SSF103515">
    <property type="entry name" value="Autotransporter"/>
    <property type="match status" value="1"/>
</dbReference>
<gene>
    <name evidence="3" type="ORF">HMPREF9334_01011</name>
</gene>
<dbReference type="Proteomes" id="UP000004129">
    <property type="component" value="Unassembled WGS sequence"/>
</dbReference>
<name>G5GP30_9FIRM</name>
<dbReference type="HOGENOM" id="CLU_007619_1_0_9"/>
<dbReference type="eggNOG" id="COG3468">
    <property type="taxonomic scope" value="Bacteria"/>
</dbReference>
<sequence length="1388" mass="145213">MKHHSQRSKRPPSRTLAPRILAALTAGAVTLGALPCAYAANKFIVTSSVTEDTEVEYGVVGNIDGAPATITVGRVGYGGTPVIYTKDGYGNAVEWRNAFGTFGESNTVNATFDVRGGRAILRSGSLMGFFGAFGGVLNGGTAHVEGNSAEVSGGTVSWDGAASFIVARGIYGGYAHAQILHGTQTRAEAVRNTVTMTGGAIDSDVTGGSAKSDNDIAGNTTTSEALAEENTVTITGGKSVGPSYIEGGYADARSHLGNGISIAKALKNRVRMNTNMRTEKITGGYTFTETRGGIRLYSNENQVHLRTNANDVAGGRADGKQFDRTGIPAALSTVEANANKVWVTERSCNVVRGGYARLTAGKTKELRAAANENELSIAGGNFDNIWGGDSFIESERTDTDTFAAATANKNKLWVDTHAGWFNADLIGGSAKVQATAGRAEAAAHENELYVKGDQQNVYSGSAEAASENGSAAAQATKNYLSTETSVTPGITGGHASAEAKGTFDVLASENLLSLRGGARSFIGGYAEGTQRDSGTYVLQSTGTANENSMEIRSTGTFTDKSAGGYVHITANNTKLLSAAAARNEVLLQDGTFNEDVAGGRSFARNTTTAADSVTNAAANENTVHALGGTYGAGLYGGSAYVEAKREFNASANKNKLAVSAGAKNFIGGYAEGKQLAPGERVTHSTAKANENKVWVGAGAGTFTDKSAAGYSTIETNNVAEPKAEANSNQLTIRAGTFREDVTSGRSFARNTSAGSAANAVDNRLWVYGDTTRFQGHLFGGSAEARAAGNHSAEAEASGNITHLMKGTTYDADVYGGMAQGGSDTGNVYLKSNYNELYIHGGTYRGNIYAGAALGDPAADPNDVHEEVHHNKIVISGADDLSSASLYGYRHRVGGTGAYAADNELVLKDTKNITVKSVEGFNRFAFYVPSDITEDDTMLYVRDDTRNIDLSGKTVDAYLQGSTSLPNRIRLLHTVNAEIHNDGTATMTVHEGISGTERMSVTTNRKELIVRLDGGTDAGGSVPEPSAPKPDEKPLPSGATPSTPPGSPPAVTPPSGIVTPPPTPPALPPETPYDGGFRLIGDHAKSLAETMAGSVAFIGSGMNLFTGLGMSSASIEAAAAEGFAPFAAMSGSSMRIATGSHVDLKGMNLAVGFSREVKRDDNRLIFGPIVEYGRGTYDSYVNAAHGDGSVRYIGAGGFIRQEQKDGMFYEGSLRAGRSNMDYSATLNVGGTPRHTSYDTRANYIGAHLGVGQSTTMKDGDKQEVYVRYFYTRQNGTDATLSTGDRYSFSAVDSHILRTGARWMHPQKGGSLIVGASVQYEFGGDASATYHRAGGMSYTSPSPSLKGVSASVELGWKTQMSANSTADLSIEGWTGKQRGVNFRAGFAWQF</sequence>
<dbReference type="PROSITE" id="PS51208">
    <property type="entry name" value="AUTOTRANSPORTER"/>
    <property type="match status" value="1"/>
</dbReference>
<dbReference type="InterPro" id="IPR036709">
    <property type="entry name" value="Autotransporte_beta_dom_sf"/>
</dbReference>
<dbReference type="RefSeq" id="WP_006692461.1">
    <property type="nucleotide sequence ID" value="NZ_JH376798.1"/>
</dbReference>
<feature type="domain" description="Autotransporter" evidence="2">
    <location>
        <begin position="1117"/>
        <end position="1388"/>
    </location>
</feature>
<proteinExistence type="predicted"/>
<protein>
    <recommendedName>
        <fullName evidence="2">Autotransporter domain-containing protein</fullName>
    </recommendedName>
</protein>
<feature type="region of interest" description="Disordered" evidence="1">
    <location>
        <begin position="1012"/>
        <end position="1075"/>
    </location>
</feature>